<comment type="caution">
    <text evidence="2">The sequence shown here is derived from an EMBL/GenBank/DDBJ whole genome shotgun (WGS) entry which is preliminary data.</text>
</comment>
<dbReference type="InterPro" id="IPR000172">
    <property type="entry name" value="GMC_OxRdtase_N"/>
</dbReference>
<proteinExistence type="predicted"/>
<protein>
    <recommendedName>
        <fullName evidence="1">Glucose-methanol-choline oxidoreductase N-terminal domain-containing protein</fullName>
    </recommendedName>
</protein>
<organism evidence="2 3">
    <name type="scientific">Suillus plorans</name>
    <dbReference type="NCBI Taxonomy" id="116603"/>
    <lineage>
        <taxon>Eukaryota</taxon>
        <taxon>Fungi</taxon>
        <taxon>Dikarya</taxon>
        <taxon>Basidiomycota</taxon>
        <taxon>Agaricomycotina</taxon>
        <taxon>Agaricomycetes</taxon>
        <taxon>Agaricomycetidae</taxon>
        <taxon>Boletales</taxon>
        <taxon>Suillineae</taxon>
        <taxon>Suillaceae</taxon>
        <taxon>Suillus</taxon>
    </lineage>
</organism>
<dbReference type="GO" id="GO:0016614">
    <property type="term" value="F:oxidoreductase activity, acting on CH-OH group of donors"/>
    <property type="evidence" value="ECO:0007669"/>
    <property type="project" value="InterPro"/>
</dbReference>
<keyword evidence="3" id="KW-1185">Reference proteome</keyword>
<dbReference type="InterPro" id="IPR036188">
    <property type="entry name" value="FAD/NAD-bd_sf"/>
</dbReference>
<gene>
    <name evidence="2" type="ORF">HD556DRAFT_1441262</name>
</gene>
<dbReference type="SUPFAM" id="SSF51905">
    <property type="entry name" value="FAD/NAD(P)-binding domain"/>
    <property type="match status" value="1"/>
</dbReference>
<dbReference type="RefSeq" id="XP_041162376.1">
    <property type="nucleotide sequence ID" value="XM_041306261.1"/>
</dbReference>
<dbReference type="AlphaFoldDB" id="A0A9P7DKK3"/>
<evidence type="ECO:0000259" key="1">
    <source>
        <dbReference type="Pfam" id="PF00732"/>
    </source>
</evidence>
<feature type="domain" description="Glucose-methanol-choline oxidoreductase N-terminal" evidence="1">
    <location>
        <begin position="12"/>
        <end position="72"/>
    </location>
</feature>
<dbReference type="OrthoDB" id="269227at2759"/>
<evidence type="ECO:0000313" key="2">
    <source>
        <dbReference type="EMBL" id="KAG1797105.1"/>
    </source>
</evidence>
<dbReference type="EMBL" id="JABBWE010000017">
    <property type="protein sequence ID" value="KAG1797105.1"/>
    <property type="molecule type" value="Genomic_DNA"/>
</dbReference>
<dbReference type="GO" id="GO:0050660">
    <property type="term" value="F:flavin adenine dinucleotide binding"/>
    <property type="evidence" value="ECO:0007669"/>
    <property type="project" value="InterPro"/>
</dbReference>
<accession>A0A9P7DKK3</accession>
<dbReference type="Proteomes" id="UP000719766">
    <property type="component" value="Unassembled WGS sequence"/>
</dbReference>
<dbReference type="Gene3D" id="3.50.50.60">
    <property type="entry name" value="FAD/NAD(P)-binding domain"/>
    <property type="match status" value="1"/>
</dbReference>
<evidence type="ECO:0000313" key="3">
    <source>
        <dbReference type="Proteomes" id="UP000719766"/>
    </source>
</evidence>
<dbReference type="GeneID" id="64600025"/>
<sequence length="150" mass="16844">MTTYNIGPSRHLNSRAPIVHCAHCVGGGSSVNFMDYTRSPASDFNDWGVDGWESKNLISLMKLEIYKVWIDRPTHVYDRTIKVSFETCNTYSVRHLVMFLLIEVKPPLSEGSAAVCGEVVGPVDLNTPDMIYTADDEKAIENFHRDNSMS</sequence>
<dbReference type="Pfam" id="PF00732">
    <property type="entry name" value="GMC_oxred_N"/>
    <property type="match status" value="1"/>
</dbReference>
<reference evidence="2" key="1">
    <citation type="journal article" date="2020" name="New Phytol.">
        <title>Comparative genomics reveals dynamic genome evolution in host specialist ectomycorrhizal fungi.</title>
        <authorList>
            <person name="Lofgren L.A."/>
            <person name="Nguyen N.H."/>
            <person name="Vilgalys R."/>
            <person name="Ruytinx J."/>
            <person name="Liao H.L."/>
            <person name="Branco S."/>
            <person name="Kuo A."/>
            <person name="LaButti K."/>
            <person name="Lipzen A."/>
            <person name="Andreopoulos W."/>
            <person name="Pangilinan J."/>
            <person name="Riley R."/>
            <person name="Hundley H."/>
            <person name="Na H."/>
            <person name="Barry K."/>
            <person name="Grigoriev I.V."/>
            <person name="Stajich J.E."/>
            <person name="Kennedy P.G."/>
        </authorList>
    </citation>
    <scope>NUCLEOTIDE SEQUENCE</scope>
    <source>
        <strain evidence="2">S12</strain>
    </source>
</reference>
<name>A0A9P7DKK3_9AGAM</name>